<comment type="caution">
    <text evidence="2">The sequence shown here is derived from an EMBL/GenBank/DDBJ whole genome shotgun (WGS) entry which is preliminary data.</text>
</comment>
<keyword evidence="3" id="KW-1185">Reference proteome</keyword>
<protein>
    <recommendedName>
        <fullName evidence="4">S-adenosyl-L-methionine-dependent methyltransferase</fullName>
    </recommendedName>
</protein>
<dbReference type="GeneID" id="92091458"/>
<dbReference type="Gene3D" id="3.40.50.150">
    <property type="entry name" value="Vaccinia Virus protein VP39"/>
    <property type="match status" value="1"/>
</dbReference>
<dbReference type="EMBL" id="JAQQWL010000007">
    <property type="protein sequence ID" value="KAK8064348.1"/>
    <property type="molecule type" value="Genomic_DNA"/>
</dbReference>
<evidence type="ECO:0000313" key="3">
    <source>
        <dbReference type="Proteomes" id="UP001480595"/>
    </source>
</evidence>
<feature type="chain" id="PRO_5046733801" description="S-adenosyl-L-methionine-dependent methyltransferase" evidence="1">
    <location>
        <begin position="19"/>
        <end position="380"/>
    </location>
</feature>
<dbReference type="Proteomes" id="UP001480595">
    <property type="component" value="Unassembled WGS sequence"/>
</dbReference>
<accession>A0ABR1UZH4</accession>
<gene>
    <name evidence="2" type="ORF">PG994_006986</name>
</gene>
<organism evidence="2 3">
    <name type="scientific">Apiospora phragmitis</name>
    <dbReference type="NCBI Taxonomy" id="2905665"/>
    <lineage>
        <taxon>Eukaryota</taxon>
        <taxon>Fungi</taxon>
        <taxon>Dikarya</taxon>
        <taxon>Ascomycota</taxon>
        <taxon>Pezizomycotina</taxon>
        <taxon>Sordariomycetes</taxon>
        <taxon>Xylariomycetidae</taxon>
        <taxon>Amphisphaeriales</taxon>
        <taxon>Apiosporaceae</taxon>
        <taxon>Apiospora</taxon>
    </lineage>
</organism>
<evidence type="ECO:0000256" key="1">
    <source>
        <dbReference type="SAM" id="SignalP"/>
    </source>
</evidence>
<name>A0ABR1UZH4_9PEZI</name>
<dbReference type="SUPFAM" id="SSF53335">
    <property type="entry name" value="S-adenosyl-L-methionine-dependent methyltransferases"/>
    <property type="match status" value="1"/>
</dbReference>
<sequence length="380" mass="43186">MWASLSCLSSSRVLCVLAGFVVGVLSTSCKWPKINFTRQPPTDWGFGKRNDRLYSLDHGKLNIELPPKSMWMNMGYWRGTDDFPTACQALLIEVLKKAKLLDDTGKSPAPKLRQGLKRLSILDLGFGCGDQTAFLVQLARVPLKYVGITLDYRQYRFAQNRLGPCNNQGDKKDVQIFCEDAARVNTWPDDLHRAVASLNGQEQSNNSHDTDEIWVLALDSLYHFSPSRKPVLSLAAQNLNASVMAFDMLLSSSASFHQRWVLKLIAWMGDCPVHAFMTRERYTEMLAEAGYDRDHIEFHDVTADVFEPLARYMRKRSGDLEDVGLKLGSLNIARLVFDWWARSRVLEAVIVVAREVVSRCRGDEAKWVKEIIICRFGDWC</sequence>
<evidence type="ECO:0000313" key="2">
    <source>
        <dbReference type="EMBL" id="KAK8064348.1"/>
    </source>
</evidence>
<keyword evidence="1" id="KW-0732">Signal</keyword>
<proteinExistence type="predicted"/>
<reference evidence="2 3" key="1">
    <citation type="submission" date="2023-01" db="EMBL/GenBank/DDBJ databases">
        <title>Analysis of 21 Apiospora genomes using comparative genomics revels a genus with tremendous synthesis potential of carbohydrate active enzymes and secondary metabolites.</title>
        <authorList>
            <person name="Sorensen T."/>
        </authorList>
    </citation>
    <scope>NUCLEOTIDE SEQUENCE [LARGE SCALE GENOMIC DNA]</scope>
    <source>
        <strain evidence="2 3">CBS 135458</strain>
    </source>
</reference>
<dbReference type="InterPro" id="IPR029063">
    <property type="entry name" value="SAM-dependent_MTases_sf"/>
</dbReference>
<evidence type="ECO:0008006" key="4">
    <source>
        <dbReference type="Google" id="ProtNLM"/>
    </source>
</evidence>
<feature type="signal peptide" evidence="1">
    <location>
        <begin position="1"/>
        <end position="18"/>
    </location>
</feature>
<dbReference type="RefSeq" id="XP_066715337.1">
    <property type="nucleotide sequence ID" value="XM_066858395.1"/>
</dbReference>